<evidence type="ECO:0008006" key="4">
    <source>
        <dbReference type="Google" id="ProtNLM"/>
    </source>
</evidence>
<dbReference type="EMBL" id="JAVDYE010000001">
    <property type="protein sequence ID" value="MDR7381268.1"/>
    <property type="molecule type" value="Genomic_DNA"/>
</dbReference>
<evidence type="ECO:0000313" key="2">
    <source>
        <dbReference type="EMBL" id="MDR7381268.1"/>
    </source>
</evidence>
<feature type="compositionally biased region" description="Basic and acidic residues" evidence="1">
    <location>
        <begin position="315"/>
        <end position="324"/>
    </location>
</feature>
<evidence type="ECO:0000313" key="3">
    <source>
        <dbReference type="Proteomes" id="UP001183585"/>
    </source>
</evidence>
<organism evidence="2 3">
    <name type="scientific">Promicromonospora iranensis</name>
    <dbReference type="NCBI Taxonomy" id="1105144"/>
    <lineage>
        <taxon>Bacteria</taxon>
        <taxon>Bacillati</taxon>
        <taxon>Actinomycetota</taxon>
        <taxon>Actinomycetes</taxon>
        <taxon>Micrococcales</taxon>
        <taxon>Promicromonosporaceae</taxon>
        <taxon>Promicromonospora</taxon>
    </lineage>
</organism>
<feature type="region of interest" description="Disordered" evidence="1">
    <location>
        <begin position="289"/>
        <end position="324"/>
    </location>
</feature>
<dbReference type="RefSeq" id="WP_274997477.1">
    <property type="nucleotide sequence ID" value="NZ_JAJQQP010000016.1"/>
</dbReference>
<protein>
    <recommendedName>
        <fullName evidence="4">Methyltransferase family protein</fullName>
    </recommendedName>
</protein>
<comment type="caution">
    <text evidence="2">The sequence shown here is derived from an EMBL/GenBank/DDBJ whole genome shotgun (WGS) entry which is preliminary data.</text>
</comment>
<dbReference type="Proteomes" id="UP001183585">
    <property type="component" value="Unassembled WGS sequence"/>
</dbReference>
<reference evidence="2 3" key="1">
    <citation type="submission" date="2023-07" db="EMBL/GenBank/DDBJ databases">
        <title>Sequencing the genomes of 1000 actinobacteria strains.</title>
        <authorList>
            <person name="Klenk H.-P."/>
        </authorList>
    </citation>
    <scope>NUCLEOTIDE SEQUENCE [LARGE SCALE GENOMIC DNA]</scope>
    <source>
        <strain evidence="2 3">DSM 45554</strain>
    </source>
</reference>
<name>A0ABU2CIX4_9MICO</name>
<gene>
    <name evidence="2" type="ORF">J2S48_000783</name>
</gene>
<accession>A0ABU2CIX4</accession>
<sequence>MTAASHTPLARERADIAAMTVQANADATGAHAQLAPMVWDLLRGLGAPVGGRALAFGVDPQVLLTGDPNRPQARDEDGFPVHDRWQGPVPGPRPDAYRDAFAVTRYPLNLAMARPFDVAVASMPHNDIHLRSREARAMRLHSFHVQAIEALDGLAPGGHAVFLVNHTVLDYPDPSRWARLAQMADFLGAARLPSHALRAERACDAPVDVLVLRRRDGGYPDAALRFPHVHWSPMDGLHESTYFTTHPDRVLGTRDVGTDHWGMQQLAVHDPNRTWSTRLAGVFGEVARQHRPAHTAPDPATDHGLARSRRNSTPPRHEPPGPHL</sequence>
<keyword evidence="3" id="KW-1185">Reference proteome</keyword>
<evidence type="ECO:0000256" key="1">
    <source>
        <dbReference type="SAM" id="MobiDB-lite"/>
    </source>
</evidence>
<proteinExistence type="predicted"/>